<dbReference type="KEGG" id="aym:YM304_31050"/>
<dbReference type="PANTHER" id="PTHR10434:SF11">
    <property type="entry name" value="1-ACYL-SN-GLYCEROL-3-PHOSPHATE ACYLTRANSFERASE"/>
    <property type="match status" value="1"/>
</dbReference>
<dbReference type="PANTHER" id="PTHR10434">
    <property type="entry name" value="1-ACYL-SN-GLYCEROL-3-PHOSPHATE ACYLTRANSFERASE"/>
    <property type="match status" value="1"/>
</dbReference>
<accession>A0A6C7EE31</accession>
<sequence>MSKAPEFHFEEAPELPGSDRLSKYGFGAVRRTTHRLWDFRVEGRQHVPLEGPAIITPNHLSFCDSVFVPAALPRRVWAIGKGEYMDDWKTKHLFPAMGMIPVDRSGGDAAQAALDTAAQVLDGGHLFMIYPEGTRSRSGNLHKGRTGAARLAIRCDAPVVPVGHEGTLEVQPPDQFTMKPRKTVTVRFGAPMWAHEYGDPDDPRTLRSFTDAVMFEISQLSGQRYVDVYASKDDTPDSVGVDAPTPPTRPKIALPERKPDVIGLETPTSEHTQVAPKRPSIVGDSPSMIPTPPARPILRPPSARSSVPVGAGDPSGPIPVPPGRRSPVSTT</sequence>
<evidence type="ECO:0000256" key="3">
    <source>
        <dbReference type="SAM" id="MobiDB-lite"/>
    </source>
</evidence>
<dbReference type="RefSeq" id="WP_015442666.1">
    <property type="nucleotide sequence ID" value="NC_020520.1"/>
</dbReference>
<dbReference type="GO" id="GO:0006654">
    <property type="term" value="P:phosphatidic acid biosynthetic process"/>
    <property type="evidence" value="ECO:0007669"/>
    <property type="project" value="TreeGrafter"/>
</dbReference>
<feature type="compositionally biased region" description="Pro residues" evidence="3">
    <location>
        <begin position="289"/>
        <end position="299"/>
    </location>
</feature>
<dbReference type="AlphaFoldDB" id="A0A6C7EE31"/>
<dbReference type="CDD" id="cd07989">
    <property type="entry name" value="LPLAT_AGPAT-like"/>
    <property type="match status" value="1"/>
</dbReference>
<name>A0A6C7EE31_ILUCY</name>
<dbReference type="GO" id="GO:0005886">
    <property type="term" value="C:plasma membrane"/>
    <property type="evidence" value="ECO:0007669"/>
    <property type="project" value="TreeGrafter"/>
</dbReference>
<organism evidence="5 6">
    <name type="scientific">Ilumatobacter coccineus (strain NBRC 103263 / KCTC 29153 / YM16-304)</name>
    <dbReference type="NCBI Taxonomy" id="1313172"/>
    <lineage>
        <taxon>Bacteria</taxon>
        <taxon>Bacillati</taxon>
        <taxon>Actinomycetota</taxon>
        <taxon>Acidimicrobiia</taxon>
        <taxon>Acidimicrobiales</taxon>
        <taxon>Ilumatobacteraceae</taxon>
        <taxon>Ilumatobacter</taxon>
    </lineage>
</organism>
<evidence type="ECO:0000313" key="6">
    <source>
        <dbReference type="Proteomes" id="UP000011863"/>
    </source>
</evidence>
<dbReference type="Proteomes" id="UP000011863">
    <property type="component" value="Chromosome"/>
</dbReference>
<proteinExistence type="predicted"/>
<dbReference type="SUPFAM" id="SSF69593">
    <property type="entry name" value="Glycerol-3-phosphate (1)-acyltransferase"/>
    <property type="match status" value="1"/>
</dbReference>
<gene>
    <name evidence="5" type="ORF">YM304_31050</name>
</gene>
<reference evidence="5 6" key="1">
    <citation type="journal article" date="2013" name="Int. J. Syst. Evol. Microbiol.">
        <title>Ilumatobacter nonamiense sp. nov. and Ilumatobacter coccineum sp. nov., isolated from seashore sand.</title>
        <authorList>
            <person name="Matsumoto A."/>
            <person name="Kasai H."/>
            <person name="Matsuo Y."/>
            <person name="Shizuri Y."/>
            <person name="Ichikawa N."/>
            <person name="Fujita N."/>
            <person name="Omura S."/>
            <person name="Takahashi Y."/>
        </authorList>
    </citation>
    <scope>NUCLEOTIDE SEQUENCE [LARGE SCALE GENOMIC DNA]</scope>
    <source>
        <strain evidence="6">NBRC 103263 / KCTC 29153 / YM16-304</strain>
    </source>
</reference>
<dbReference type="SMART" id="SM00563">
    <property type="entry name" value="PlsC"/>
    <property type="match status" value="1"/>
</dbReference>
<keyword evidence="2 5" id="KW-0012">Acyltransferase</keyword>
<dbReference type="Pfam" id="PF01553">
    <property type="entry name" value="Acyltransferase"/>
    <property type="match status" value="1"/>
</dbReference>
<keyword evidence="1 5" id="KW-0808">Transferase</keyword>
<keyword evidence="6" id="KW-1185">Reference proteome</keyword>
<dbReference type="EC" id="2.3.-.-" evidence="5"/>
<dbReference type="EMBL" id="AP012057">
    <property type="protein sequence ID" value="BAN03419.1"/>
    <property type="molecule type" value="Genomic_DNA"/>
</dbReference>
<evidence type="ECO:0000256" key="2">
    <source>
        <dbReference type="ARBA" id="ARBA00023315"/>
    </source>
</evidence>
<evidence type="ECO:0000313" key="5">
    <source>
        <dbReference type="EMBL" id="BAN03419.1"/>
    </source>
</evidence>
<dbReference type="InterPro" id="IPR002123">
    <property type="entry name" value="Plipid/glycerol_acylTrfase"/>
</dbReference>
<evidence type="ECO:0000259" key="4">
    <source>
        <dbReference type="SMART" id="SM00563"/>
    </source>
</evidence>
<dbReference type="GO" id="GO:0003841">
    <property type="term" value="F:1-acylglycerol-3-phosphate O-acyltransferase activity"/>
    <property type="evidence" value="ECO:0007669"/>
    <property type="project" value="TreeGrafter"/>
</dbReference>
<evidence type="ECO:0000256" key="1">
    <source>
        <dbReference type="ARBA" id="ARBA00022679"/>
    </source>
</evidence>
<feature type="domain" description="Phospholipid/glycerol acyltransferase" evidence="4">
    <location>
        <begin position="53"/>
        <end position="167"/>
    </location>
</feature>
<protein>
    <submittedName>
        <fullName evidence="5">Putative acyltransferase</fullName>
        <ecNumber evidence="5">2.3.-.-</ecNumber>
    </submittedName>
</protein>
<feature type="region of interest" description="Disordered" evidence="3">
    <location>
        <begin position="233"/>
        <end position="331"/>
    </location>
</feature>